<gene>
    <name evidence="1" type="ORF">SAMN02927928_2490</name>
</gene>
<dbReference type="RefSeq" id="WP_090648419.1">
    <property type="nucleotide sequence ID" value="NZ_CBCRYE010000002.1"/>
</dbReference>
<dbReference type="Pfam" id="PF04237">
    <property type="entry name" value="YjbR"/>
    <property type="match status" value="1"/>
</dbReference>
<evidence type="ECO:0000313" key="2">
    <source>
        <dbReference type="Proteomes" id="UP000199150"/>
    </source>
</evidence>
<evidence type="ECO:0000313" key="1">
    <source>
        <dbReference type="EMBL" id="SCW66076.1"/>
    </source>
</evidence>
<keyword evidence="2" id="KW-1185">Reference proteome</keyword>
<accession>A0A1G4SAI3</accession>
<dbReference type="AlphaFoldDB" id="A0A1G4SAI3"/>
<dbReference type="STRING" id="260084.SAMN02927928_2490"/>
<dbReference type="EMBL" id="FMTS01000004">
    <property type="protein sequence ID" value="SCW66076.1"/>
    <property type="molecule type" value="Genomic_DNA"/>
</dbReference>
<sequence length="123" mass="13892">MVDSALVHELVAVLPGAINDSTPERLIFSVRGRGFAWTFMQRDTPKQKRWPNRDVLAVSCPLDHKELLIEAAPDIFFDDAHYRGYPAVLVRLPAISADELANLLARAHAMQLNKPLKPKRPRQ</sequence>
<protein>
    <recommendedName>
        <fullName evidence="3">YjbR protein</fullName>
    </recommendedName>
</protein>
<name>A0A1G4SAI3_9CAUL</name>
<evidence type="ECO:0008006" key="3">
    <source>
        <dbReference type="Google" id="ProtNLM"/>
    </source>
</evidence>
<proteinExistence type="predicted"/>
<dbReference type="Proteomes" id="UP000199150">
    <property type="component" value="Unassembled WGS sequence"/>
</dbReference>
<organism evidence="1 2">
    <name type="scientific">Asticcacaulis taihuensis</name>
    <dbReference type="NCBI Taxonomy" id="260084"/>
    <lineage>
        <taxon>Bacteria</taxon>
        <taxon>Pseudomonadati</taxon>
        <taxon>Pseudomonadota</taxon>
        <taxon>Alphaproteobacteria</taxon>
        <taxon>Caulobacterales</taxon>
        <taxon>Caulobacteraceae</taxon>
        <taxon>Asticcacaulis</taxon>
    </lineage>
</organism>
<dbReference type="SUPFAM" id="SSF142906">
    <property type="entry name" value="YjbR-like"/>
    <property type="match status" value="1"/>
</dbReference>
<reference evidence="2" key="1">
    <citation type="submission" date="2016-10" db="EMBL/GenBank/DDBJ databases">
        <authorList>
            <person name="Varghese N."/>
            <person name="Submissions S."/>
        </authorList>
    </citation>
    <scope>NUCLEOTIDE SEQUENCE [LARGE SCALE GENOMIC DNA]</scope>
    <source>
        <strain evidence="2">CGMCC 1.3431</strain>
    </source>
</reference>
<dbReference type="InterPro" id="IPR058532">
    <property type="entry name" value="YjbR/MT2646/Rv2570-like"/>
</dbReference>
<dbReference type="OrthoDB" id="954305at2"/>
<dbReference type="InterPro" id="IPR038056">
    <property type="entry name" value="YjbR-like_sf"/>
</dbReference>